<evidence type="ECO:0000313" key="6">
    <source>
        <dbReference type="Proteomes" id="UP001530400"/>
    </source>
</evidence>
<dbReference type="PANTHER" id="PTHR43142:SF1">
    <property type="entry name" value="CARBOXYLIC ESTER HYDROLASE"/>
    <property type="match status" value="1"/>
</dbReference>
<proteinExistence type="inferred from homology"/>
<reference evidence="5 6" key="1">
    <citation type="submission" date="2024-10" db="EMBL/GenBank/DDBJ databases">
        <title>Updated reference genomes for cyclostephanoid diatoms.</title>
        <authorList>
            <person name="Roberts W.R."/>
            <person name="Alverson A.J."/>
        </authorList>
    </citation>
    <scope>NUCLEOTIDE SEQUENCE [LARGE SCALE GENOMIC DNA]</scope>
    <source>
        <strain evidence="5 6">AJA010-31</strain>
    </source>
</reference>
<sequence length="540" mass="60766">MKEYSLRQLKKKILCEPQITLPHVLRVLPALLDKRTSMSLMTMNRSNEAHRIKNHTFKTAIQRKLRLPVIDYHQEYKSKCGSRLDAYGDHCLVVKMIDLPTQVETELHNIVPSLPRLKPFDLSTRLDHLLNTRCWRTPYTRIGFDVTLIHSTNDSSSSTSEAAQYNETDLRLRDGEKLKFARRTGGTDPITNKTLLADQVIGEILDTNNVFIPIAVGPFGEFGSLFRRFIESHRVLPLPEFSADRPNATRAAALAITNRTPYNVLVRLTQFGKESHGSRLFDGSYMSQSPSTWANQRLGLATITHLANHINTSLTKIKHCRFGREKQSDAYSSEDDEHVSDWNFLVVISVITTNTTSTKTGRQMDYKSGMVHSEADQENVIVVSINYRLSAHGFLGYNSTYGDTINNGIMDQMNAIKWTSQFIQQFGGDPEKIMLAGESAGATSVNIHMANNETNQLFDKAILESNPAGINLKPASDQRKLFRQLAKKVGCNGLNDNFTDDRLWIVSSSCTVTSPRAWQRSSKLPRLSPTPILSCTLLYG</sequence>
<accession>A0ABD3QU21</accession>
<dbReference type="EC" id="3.1.1.-" evidence="3"/>
<comment type="caution">
    <text evidence="5">The sequence shown here is derived from an EMBL/GenBank/DDBJ whole genome shotgun (WGS) entry which is preliminary data.</text>
</comment>
<dbReference type="GO" id="GO:0016787">
    <property type="term" value="F:hydrolase activity"/>
    <property type="evidence" value="ECO:0007669"/>
    <property type="project" value="UniProtKB-KW"/>
</dbReference>
<dbReference type="EMBL" id="JALLPJ020000069">
    <property type="protein sequence ID" value="KAL3803446.1"/>
    <property type="molecule type" value="Genomic_DNA"/>
</dbReference>
<evidence type="ECO:0000313" key="5">
    <source>
        <dbReference type="EMBL" id="KAL3803446.1"/>
    </source>
</evidence>
<evidence type="ECO:0000256" key="1">
    <source>
        <dbReference type="ARBA" id="ARBA00005964"/>
    </source>
</evidence>
<dbReference type="Gene3D" id="3.40.50.1820">
    <property type="entry name" value="alpha/beta hydrolase"/>
    <property type="match status" value="1"/>
</dbReference>
<name>A0ABD3QU21_9STRA</name>
<evidence type="ECO:0000259" key="4">
    <source>
        <dbReference type="Pfam" id="PF00135"/>
    </source>
</evidence>
<dbReference type="Pfam" id="PF00135">
    <property type="entry name" value="COesterase"/>
    <property type="match status" value="1"/>
</dbReference>
<evidence type="ECO:0000256" key="2">
    <source>
        <dbReference type="ARBA" id="ARBA00022801"/>
    </source>
</evidence>
<dbReference type="InterPro" id="IPR002018">
    <property type="entry name" value="CarbesteraseB"/>
</dbReference>
<feature type="domain" description="Carboxylesterase type B" evidence="4">
    <location>
        <begin position="375"/>
        <end position="493"/>
    </location>
</feature>
<organism evidence="5 6">
    <name type="scientific">Cyclotella atomus</name>
    <dbReference type="NCBI Taxonomy" id="382360"/>
    <lineage>
        <taxon>Eukaryota</taxon>
        <taxon>Sar</taxon>
        <taxon>Stramenopiles</taxon>
        <taxon>Ochrophyta</taxon>
        <taxon>Bacillariophyta</taxon>
        <taxon>Coscinodiscophyceae</taxon>
        <taxon>Thalassiosirophycidae</taxon>
        <taxon>Stephanodiscales</taxon>
        <taxon>Stephanodiscaceae</taxon>
        <taxon>Cyclotella</taxon>
    </lineage>
</organism>
<dbReference type="AlphaFoldDB" id="A0ABD3QU21"/>
<dbReference type="Proteomes" id="UP001530400">
    <property type="component" value="Unassembled WGS sequence"/>
</dbReference>
<dbReference type="InterPro" id="IPR019826">
    <property type="entry name" value="Carboxylesterase_B_AS"/>
</dbReference>
<dbReference type="SUPFAM" id="SSF53474">
    <property type="entry name" value="alpha/beta-Hydrolases"/>
    <property type="match status" value="1"/>
</dbReference>
<dbReference type="InterPro" id="IPR029058">
    <property type="entry name" value="AB_hydrolase_fold"/>
</dbReference>
<comment type="similarity">
    <text evidence="1 3">Belongs to the type-B carboxylesterase/lipase family.</text>
</comment>
<evidence type="ECO:0000256" key="3">
    <source>
        <dbReference type="RuleBase" id="RU361235"/>
    </source>
</evidence>
<protein>
    <recommendedName>
        <fullName evidence="3">Carboxylic ester hydrolase</fullName>
        <ecNumber evidence="3">3.1.1.-</ecNumber>
    </recommendedName>
</protein>
<dbReference type="PANTHER" id="PTHR43142">
    <property type="entry name" value="CARBOXYLIC ESTER HYDROLASE"/>
    <property type="match status" value="1"/>
</dbReference>
<keyword evidence="6" id="KW-1185">Reference proteome</keyword>
<keyword evidence="2 3" id="KW-0378">Hydrolase</keyword>
<gene>
    <name evidence="5" type="ORF">ACHAWO_003601</name>
</gene>
<dbReference type="PROSITE" id="PS00122">
    <property type="entry name" value="CARBOXYLESTERASE_B_1"/>
    <property type="match status" value="1"/>
</dbReference>